<reference evidence="1" key="1">
    <citation type="submission" date="2018-08" db="EMBL/GenBank/DDBJ databases">
        <authorList>
            <consortium name="PulseNet: The National Subtyping Network for Foodborne Disease Surveillance"/>
            <person name="Tarr C.L."/>
            <person name="Trees E."/>
            <person name="Katz L.S."/>
            <person name="Carleton-Romer H.A."/>
            <person name="Stroika S."/>
            <person name="Kucerova Z."/>
            <person name="Roache K.F."/>
            <person name="Sabol A.L."/>
            <person name="Besser J."/>
            <person name="Gerner-Smidt P."/>
        </authorList>
    </citation>
    <scope>NUCLEOTIDE SEQUENCE</scope>
    <source>
        <strain evidence="1">PNUSAS050161</strain>
    </source>
</reference>
<organism evidence="1">
    <name type="scientific">Salmonella enterica</name>
    <name type="common">Salmonella choleraesuis</name>
    <dbReference type="NCBI Taxonomy" id="28901"/>
    <lineage>
        <taxon>Bacteria</taxon>
        <taxon>Pseudomonadati</taxon>
        <taxon>Pseudomonadota</taxon>
        <taxon>Gammaproteobacteria</taxon>
        <taxon>Enterobacterales</taxon>
        <taxon>Enterobacteriaceae</taxon>
        <taxon>Salmonella</taxon>
    </lineage>
</organism>
<protein>
    <submittedName>
        <fullName evidence="1">Host cell division inhibitor Icd-like protein</fullName>
    </submittedName>
</protein>
<dbReference type="AlphaFoldDB" id="A0A5T8WGY5"/>
<proteinExistence type="predicted"/>
<gene>
    <name evidence="1" type="ORF">D1D77_08365</name>
</gene>
<accession>A0A5T8WGY5</accession>
<dbReference type="NCBIfam" id="NF033153">
    <property type="entry name" value="phage_ICD_like"/>
    <property type="match status" value="1"/>
</dbReference>
<evidence type="ECO:0000313" key="1">
    <source>
        <dbReference type="EMBL" id="EBN8299749.1"/>
    </source>
</evidence>
<comment type="caution">
    <text evidence="1">The sequence shown here is derived from an EMBL/GenBank/DDBJ whole genome shotgun (WGS) entry which is preliminary data.</text>
</comment>
<dbReference type="EMBL" id="AAGGXD010000012">
    <property type="protein sequence ID" value="EBN8299749.1"/>
    <property type="molecule type" value="Genomic_DNA"/>
</dbReference>
<sequence>MVNANPYSRPEFIWRFYSCQKHNYHLVIASTEAEARSQLPDAPCIFSARFSIQAHNNLTYWSLPARSAFYAMEEI</sequence>
<name>A0A5T8WGY5_SALER</name>